<feature type="region of interest" description="Disordered" evidence="2">
    <location>
        <begin position="105"/>
        <end position="136"/>
    </location>
</feature>
<accession>A0A8H7WDE3</accession>
<dbReference type="Proteomes" id="UP000664132">
    <property type="component" value="Unassembled WGS sequence"/>
</dbReference>
<feature type="compositionally biased region" description="Polar residues" evidence="2">
    <location>
        <begin position="153"/>
        <end position="167"/>
    </location>
</feature>
<dbReference type="EMBL" id="JAFJYH010000044">
    <property type="protein sequence ID" value="KAG4422755.1"/>
    <property type="molecule type" value="Genomic_DNA"/>
</dbReference>
<feature type="region of interest" description="Disordered" evidence="2">
    <location>
        <begin position="486"/>
        <end position="522"/>
    </location>
</feature>
<name>A0A8H7WDE3_9HELO</name>
<feature type="coiled-coil region" evidence="1">
    <location>
        <begin position="377"/>
        <end position="404"/>
    </location>
</feature>
<keyword evidence="1" id="KW-0175">Coiled coil</keyword>
<dbReference type="Gene3D" id="1.20.58.80">
    <property type="entry name" value="Phosphotransferase system, lactose/cellobiose-type IIA subunit"/>
    <property type="match status" value="1"/>
</dbReference>
<dbReference type="OrthoDB" id="3197614at2759"/>
<dbReference type="PANTHER" id="PTHR40130">
    <property type="entry name" value="EXPRESSED PROTEIN"/>
    <property type="match status" value="1"/>
</dbReference>
<dbReference type="PANTHER" id="PTHR40130:SF1">
    <property type="entry name" value="SPINDLE POLE BODY-ASSOCIATED PROTEIN CUT12 DOMAIN-CONTAINING PROTEIN"/>
    <property type="match status" value="1"/>
</dbReference>
<dbReference type="SUPFAM" id="SSF140361">
    <property type="entry name" value="MIT domain-like"/>
    <property type="match status" value="1"/>
</dbReference>
<reference evidence="3" key="1">
    <citation type="submission" date="2021-02" db="EMBL/GenBank/DDBJ databases">
        <title>Genome sequence Cadophora malorum strain M34.</title>
        <authorList>
            <person name="Stefanovic E."/>
            <person name="Vu D."/>
            <person name="Scully C."/>
            <person name="Dijksterhuis J."/>
            <person name="Roader J."/>
            <person name="Houbraken J."/>
        </authorList>
    </citation>
    <scope>NUCLEOTIDE SEQUENCE</scope>
    <source>
        <strain evidence="3">M34</strain>
    </source>
</reference>
<feature type="compositionally biased region" description="Basic and acidic residues" evidence="2">
    <location>
        <begin position="486"/>
        <end position="513"/>
    </location>
</feature>
<dbReference type="AlphaFoldDB" id="A0A8H7WDE3"/>
<feature type="compositionally biased region" description="Low complexity" evidence="2">
    <location>
        <begin position="112"/>
        <end position="123"/>
    </location>
</feature>
<evidence type="ECO:0000256" key="2">
    <source>
        <dbReference type="SAM" id="MobiDB-lite"/>
    </source>
</evidence>
<gene>
    <name evidence="3" type="ORF">IFR04_004103</name>
</gene>
<organism evidence="3 4">
    <name type="scientific">Cadophora malorum</name>
    <dbReference type="NCBI Taxonomy" id="108018"/>
    <lineage>
        <taxon>Eukaryota</taxon>
        <taxon>Fungi</taxon>
        <taxon>Dikarya</taxon>
        <taxon>Ascomycota</taxon>
        <taxon>Pezizomycotina</taxon>
        <taxon>Leotiomycetes</taxon>
        <taxon>Helotiales</taxon>
        <taxon>Ploettnerulaceae</taxon>
        <taxon>Cadophora</taxon>
    </lineage>
</organism>
<keyword evidence="4" id="KW-1185">Reference proteome</keyword>
<evidence type="ECO:0000313" key="3">
    <source>
        <dbReference type="EMBL" id="KAG4422755.1"/>
    </source>
</evidence>
<comment type="caution">
    <text evidence="3">The sequence shown here is derived from an EMBL/GenBank/DDBJ whole genome shotgun (WGS) entry which is preliminary data.</text>
</comment>
<protein>
    <submittedName>
        <fullName evidence="3">Uncharacterized protein</fullName>
    </submittedName>
</protein>
<feature type="region of interest" description="Disordered" evidence="2">
    <location>
        <begin position="152"/>
        <end position="203"/>
    </location>
</feature>
<sequence>MESSPLILAHDHARAASVATQSSDTTVAINEHALAAGEFARAASGTGSAEALRTLRLLEQHHQRLSELLRYPSENPPATVAAEAEVQAVSEKPLSTSAAVAELRASKSDLGPRSSSPLRNPPSLQHPRRLPPRDLSSSIASNLASARGIRASYTRQPLSPSVSTQQAAGGLEALPRRDGKRSKVPASIPEHSQPSWVPPAVVGPKKAETTTDVAEASISNDEGFSRFYNTFENILSKLSAPLAFAGLPLISEEGQAPPPVEAAKGVKQRHKSKERTGSDPDLTKFISRAALRATARDGQSGNDSFYVVPTGGGTIPYAAIVSYEQKEKRRMAASMHSENADLFADPNEEDDFVDARETPMSVSPTTSKRSFGRKLSTREVENKVEELDMENKSLKDCIDKLSKRLHAFEMSAQQNSMALQESIRLTRNMSPARDVSSRGGDEGLKRRVLELEQHLALGSKEIDRLGKENDKLKSVVARYRDRWEKLKEGAKTRRDGGAGKESPKEGQGRKESDPGIGRFMAG</sequence>
<evidence type="ECO:0000256" key="1">
    <source>
        <dbReference type="SAM" id="Coils"/>
    </source>
</evidence>
<evidence type="ECO:0000313" key="4">
    <source>
        <dbReference type="Proteomes" id="UP000664132"/>
    </source>
</evidence>
<feature type="region of interest" description="Disordered" evidence="2">
    <location>
        <begin position="260"/>
        <end position="280"/>
    </location>
</feature>
<proteinExistence type="predicted"/>